<evidence type="ECO:0008006" key="4">
    <source>
        <dbReference type="Google" id="ProtNLM"/>
    </source>
</evidence>
<dbReference type="EMBL" id="SMRS01000003">
    <property type="protein sequence ID" value="KAA0875359.1"/>
    <property type="molecule type" value="Genomic_DNA"/>
</dbReference>
<evidence type="ECO:0000256" key="1">
    <source>
        <dbReference type="SAM" id="SignalP"/>
    </source>
</evidence>
<keyword evidence="1" id="KW-0732">Signal</keyword>
<protein>
    <recommendedName>
        <fullName evidence="4">ABC transporter substrate-binding protein</fullName>
    </recommendedName>
</protein>
<dbReference type="RefSeq" id="WP_149390367.1">
    <property type="nucleotide sequence ID" value="NZ_SMRS01000003.1"/>
</dbReference>
<dbReference type="AlphaFoldDB" id="A0A5A9W5J7"/>
<gene>
    <name evidence="2" type="ORF">E1H14_05045</name>
</gene>
<keyword evidence="3" id="KW-1185">Reference proteome</keyword>
<dbReference type="OrthoDB" id="6104586at2"/>
<feature type="signal peptide" evidence="1">
    <location>
        <begin position="1"/>
        <end position="22"/>
    </location>
</feature>
<proteinExistence type="predicted"/>
<name>A0A5A9W5J7_9GAMM</name>
<dbReference type="Proteomes" id="UP000325302">
    <property type="component" value="Unassembled WGS sequence"/>
</dbReference>
<evidence type="ECO:0000313" key="2">
    <source>
        <dbReference type="EMBL" id="KAA0875359.1"/>
    </source>
</evidence>
<comment type="caution">
    <text evidence="2">The sequence shown here is derived from an EMBL/GenBank/DDBJ whole genome shotgun (WGS) entry which is preliminary data.</text>
</comment>
<dbReference type="SUPFAM" id="SSF53807">
    <property type="entry name" value="Helical backbone' metal receptor"/>
    <property type="match status" value="1"/>
</dbReference>
<evidence type="ECO:0000313" key="3">
    <source>
        <dbReference type="Proteomes" id="UP000325302"/>
    </source>
</evidence>
<reference evidence="2 3" key="1">
    <citation type="submission" date="2019-03" db="EMBL/GenBank/DDBJ databases">
        <title>Nitrincola sp. nov. isolated from an Indian soda lake.</title>
        <authorList>
            <person name="Joshi A."/>
            <person name="Thite S.V."/>
            <person name="Joseph N."/>
            <person name="Dhotre D."/>
            <person name="Moorthy M."/>
            <person name="Shouche Y.S."/>
        </authorList>
    </citation>
    <scope>NUCLEOTIDE SEQUENCE [LARGE SCALE GENOMIC DNA]</scope>
    <source>
        <strain evidence="2 3">MEB193</strain>
    </source>
</reference>
<accession>A0A5A9W5J7</accession>
<feature type="chain" id="PRO_5022955980" description="ABC transporter substrate-binding protein" evidence="1">
    <location>
        <begin position="23"/>
        <end position="260"/>
    </location>
</feature>
<sequence>MKFLMQLGTCILLVSLALNLKAQTLITNVPVVQLIAASLVEGTQLKSHFLPPDALPMNRIPNWQSRMDPSQIPEAEAVLTIESIRSAWSLYPWVRQQHLRSVPIDIAQELAPGGARVVLQPNLHDEYFWLDFNNLVLMLNLAAKDLKRLWPDETQIERNRAQQIRQIQETQYALETLLFEAGVTGVTLEDPRLMPFAHTLGLPLLSDSSPGSIHLTTRSPGESAGWVWQINPLLRVEEAGLQGWLTHLPEHLKQSLPPVH</sequence>
<organism evidence="2 3">
    <name type="scientific">Nitrincola tapanii</name>
    <dbReference type="NCBI Taxonomy" id="1708751"/>
    <lineage>
        <taxon>Bacteria</taxon>
        <taxon>Pseudomonadati</taxon>
        <taxon>Pseudomonadota</taxon>
        <taxon>Gammaproteobacteria</taxon>
        <taxon>Oceanospirillales</taxon>
        <taxon>Oceanospirillaceae</taxon>
        <taxon>Nitrincola</taxon>
    </lineage>
</organism>